<gene>
    <name evidence="7" type="ORF">Pfra01_003007800</name>
</gene>
<feature type="compositionally biased region" description="Polar residues" evidence="5">
    <location>
        <begin position="10"/>
        <end position="20"/>
    </location>
</feature>
<dbReference type="OrthoDB" id="3592703at2759"/>
<dbReference type="AlphaFoldDB" id="A0A9W6YQF6"/>
<dbReference type="InterPro" id="IPR036527">
    <property type="entry name" value="SCP2_sterol-bd_dom_sf"/>
</dbReference>
<dbReference type="EMBL" id="BSXT01018994">
    <property type="protein sequence ID" value="GMG17260.1"/>
    <property type="molecule type" value="Genomic_DNA"/>
</dbReference>
<dbReference type="Pfam" id="PF00106">
    <property type="entry name" value="adh_short"/>
    <property type="match status" value="1"/>
</dbReference>
<comment type="subcellular location">
    <subcellularLocation>
        <location evidence="1">Peroxisome</location>
    </subcellularLocation>
</comment>
<dbReference type="GO" id="GO:0005777">
    <property type="term" value="C:peroxisome"/>
    <property type="evidence" value="ECO:0007669"/>
    <property type="project" value="UniProtKB-SubCell"/>
</dbReference>
<dbReference type="Gene3D" id="3.40.50.720">
    <property type="entry name" value="NAD(P)-binding Rossmann-like Domain"/>
    <property type="match status" value="2"/>
</dbReference>
<dbReference type="PANTHER" id="PTHR45024:SF2">
    <property type="entry name" value="SCP2 DOMAIN-CONTAINING PROTEIN"/>
    <property type="match status" value="1"/>
</dbReference>
<accession>A0A9W6YQF6</accession>
<keyword evidence="8" id="KW-1185">Reference proteome</keyword>
<evidence type="ECO:0000256" key="4">
    <source>
        <dbReference type="ARBA" id="ARBA00023140"/>
    </source>
</evidence>
<organism evidence="7 8">
    <name type="scientific">Phytophthora fragariaefolia</name>
    <dbReference type="NCBI Taxonomy" id="1490495"/>
    <lineage>
        <taxon>Eukaryota</taxon>
        <taxon>Sar</taxon>
        <taxon>Stramenopiles</taxon>
        <taxon>Oomycota</taxon>
        <taxon>Peronosporomycetes</taxon>
        <taxon>Peronosporales</taxon>
        <taxon>Peronosporaceae</taxon>
        <taxon>Phytophthora</taxon>
    </lineage>
</organism>
<protein>
    <submittedName>
        <fullName evidence="7">Unnamed protein product</fullName>
    </submittedName>
</protein>
<evidence type="ECO:0000256" key="5">
    <source>
        <dbReference type="SAM" id="MobiDB-lite"/>
    </source>
</evidence>
<dbReference type="GO" id="GO:0016491">
    <property type="term" value="F:oxidoreductase activity"/>
    <property type="evidence" value="ECO:0007669"/>
    <property type="project" value="UniProtKB-KW"/>
</dbReference>
<evidence type="ECO:0000259" key="6">
    <source>
        <dbReference type="Pfam" id="PF02036"/>
    </source>
</evidence>
<evidence type="ECO:0000313" key="8">
    <source>
        <dbReference type="Proteomes" id="UP001165121"/>
    </source>
</evidence>
<comment type="caution">
    <text evidence="7">The sequence shown here is derived from an EMBL/GenBank/DDBJ whole genome shotgun (WGS) entry which is preliminary data.</text>
</comment>
<sequence>MSLSEAVRATPSTAYRSQSSPNSAWMSLAAIASVALVTYVNNSAVHTSFTAGAAAPERGVRHATTYVHHFMEIFNFRPNVVCATLLFTCPTSREVVCATLLLTCTASRESSTSGRYGHKEEPPEEQSEMLTFGSGDAAQVAIVTGAGRGLGRAWAQALAARGVRVVVNDNDVDASLVEGVVQAIRGRGGVAVADRHSVTDGAAIVKTAVDSFRRVDILINVCAAAEQLRPRGKAVSDALALCAAVERHGHPRRVLPQDETGELVRWHLCAWRKASYSSICEAAAAVAAAVGTTCQLRRHEDGARGVHGRAQPRRLAADRHHADTVAGSIDSRRGVLVSVLCVGIKYNIAVNAVSPVAGTRLTQPVWPDDVYNKLTPELTSPIIVYLCHSSCKDNGELFELGGGWVGALRLQRTHGVGFPTDPKQFTPELVAEQWRDVVDFSRVTHPTSTQDSFEPMMRNVTAPPKSLTTSRSSECAEVFDRLRTTLQEKGHALSKQISGVLEWHINKEVWTITLLHGKGTLLEGRNPRLAPDLQIHMDEQDFLDLAAGRLRLQQALIRKKLRLQGNLKMAMKLQPFADLLQQHHHQARL</sequence>
<evidence type="ECO:0000313" key="7">
    <source>
        <dbReference type="EMBL" id="GMG17260.1"/>
    </source>
</evidence>
<dbReference type="PANTHER" id="PTHR45024">
    <property type="entry name" value="DEHYDROGENASES, SHORT CHAIN"/>
    <property type="match status" value="1"/>
</dbReference>
<dbReference type="Gene3D" id="3.30.1050.10">
    <property type="entry name" value="SCP2 sterol-binding domain"/>
    <property type="match status" value="1"/>
</dbReference>
<keyword evidence="3" id="KW-0560">Oxidoreductase</keyword>
<proteinExistence type="inferred from homology"/>
<dbReference type="InterPro" id="IPR036291">
    <property type="entry name" value="NAD(P)-bd_dom_sf"/>
</dbReference>
<reference evidence="7" key="1">
    <citation type="submission" date="2023-04" db="EMBL/GenBank/DDBJ databases">
        <title>Phytophthora fragariaefolia NBRC 109709.</title>
        <authorList>
            <person name="Ichikawa N."/>
            <person name="Sato H."/>
            <person name="Tonouchi N."/>
        </authorList>
    </citation>
    <scope>NUCLEOTIDE SEQUENCE</scope>
    <source>
        <strain evidence="7">NBRC 109709</strain>
    </source>
</reference>
<dbReference type="SUPFAM" id="SSF55718">
    <property type="entry name" value="SCP-like"/>
    <property type="match status" value="1"/>
</dbReference>
<feature type="region of interest" description="Disordered" evidence="5">
    <location>
        <begin position="1"/>
        <end position="20"/>
    </location>
</feature>
<evidence type="ECO:0000256" key="2">
    <source>
        <dbReference type="ARBA" id="ARBA00006484"/>
    </source>
</evidence>
<dbReference type="Pfam" id="PF02036">
    <property type="entry name" value="SCP2"/>
    <property type="match status" value="1"/>
</dbReference>
<dbReference type="InterPro" id="IPR003033">
    <property type="entry name" value="SCP2_sterol-bd_dom"/>
</dbReference>
<feature type="domain" description="SCP2" evidence="6">
    <location>
        <begin position="481"/>
        <end position="577"/>
    </location>
</feature>
<dbReference type="InterPro" id="IPR051687">
    <property type="entry name" value="Peroxisomal_Beta-Oxidation"/>
</dbReference>
<dbReference type="Proteomes" id="UP001165121">
    <property type="component" value="Unassembled WGS sequence"/>
</dbReference>
<dbReference type="InterPro" id="IPR002347">
    <property type="entry name" value="SDR_fam"/>
</dbReference>
<evidence type="ECO:0000256" key="3">
    <source>
        <dbReference type="ARBA" id="ARBA00023002"/>
    </source>
</evidence>
<dbReference type="SUPFAM" id="SSF51735">
    <property type="entry name" value="NAD(P)-binding Rossmann-fold domains"/>
    <property type="match status" value="2"/>
</dbReference>
<dbReference type="Gene3D" id="1.10.287.4290">
    <property type="match status" value="1"/>
</dbReference>
<comment type="similarity">
    <text evidence="2">Belongs to the short-chain dehydrogenases/reductases (SDR) family.</text>
</comment>
<evidence type="ECO:0000256" key="1">
    <source>
        <dbReference type="ARBA" id="ARBA00004275"/>
    </source>
</evidence>
<name>A0A9W6YQF6_9STRA</name>
<keyword evidence="4" id="KW-0576">Peroxisome</keyword>